<evidence type="ECO:0000256" key="1">
    <source>
        <dbReference type="ARBA" id="ARBA00004141"/>
    </source>
</evidence>
<accession>A0A8H9G4T5</accession>
<evidence type="ECO:0000313" key="8">
    <source>
        <dbReference type="EMBL" id="GGE35677.1"/>
    </source>
</evidence>
<evidence type="ECO:0000313" key="9">
    <source>
        <dbReference type="Proteomes" id="UP000614460"/>
    </source>
</evidence>
<dbReference type="GO" id="GO:0000271">
    <property type="term" value="P:polysaccharide biosynthetic process"/>
    <property type="evidence" value="ECO:0007669"/>
    <property type="project" value="InterPro"/>
</dbReference>
<comment type="subcellular location">
    <subcellularLocation>
        <location evidence="1">Membrane</location>
        <topology evidence="1">Multi-pass membrane protein</topology>
    </subcellularLocation>
</comment>
<dbReference type="InterPro" id="IPR051401">
    <property type="entry name" value="GtrA_CellWall_Glycosyl"/>
</dbReference>
<reference evidence="8" key="2">
    <citation type="submission" date="2020-09" db="EMBL/GenBank/DDBJ databases">
        <authorList>
            <person name="Sun Q."/>
            <person name="Zhou Y."/>
        </authorList>
    </citation>
    <scope>NUCLEOTIDE SEQUENCE</scope>
    <source>
        <strain evidence="8">CGMCC 1.15966</strain>
    </source>
</reference>
<evidence type="ECO:0000256" key="2">
    <source>
        <dbReference type="ARBA" id="ARBA00009399"/>
    </source>
</evidence>
<dbReference type="AlphaFoldDB" id="A0A8H9G4T5"/>
<dbReference type="PANTHER" id="PTHR38459:SF1">
    <property type="entry name" value="PROPHAGE BACTOPRENOL-LINKED GLUCOSE TRANSLOCASE HOMOLOG"/>
    <property type="match status" value="1"/>
</dbReference>
<dbReference type="GO" id="GO:0005886">
    <property type="term" value="C:plasma membrane"/>
    <property type="evidence" value="ECO:0007669"/>
    <property type="project" value="TreeGrafter"/>
</dbReference>
<name>A0A8H9G4T5_9SPHI</name>
<comment type="caution">
    <text evidence="8">The sequence shown here is derived from an EMBL/GenBank/DDBJ whole genome shotgun (WGS) entry which is preliminary data.</text>
</comment>
<keyword evidence="4 6" id="KW-1133">Transmembrane helix</keyword>
<feature type="transmembrane region" description="Helical" evidence="6">
    <location>
        <begin position="6"/>
        <end position="26"/>
    </location>
</feature>
<gene>
    <name evidence="8" type="ORF">GCM10011516_36590</name>
</gene>
<dbReference type="RefSeq" id="WP_094258919.1">
    <property type="nucleotide sequence ID" value="NZ_BMKM01000019.1"/>
</dbReference>
<dbReference type="PANTHER" id="PTHR38459">
    <property type="entry name" value="PROPHAGE BACTOPRENOL-LINKED GLUCOSE TRANSLOCASE HOMOLOG"/>
    <property type="match status" value="1"/>
</dbReference>
<keyword evidence="9" id="KW-1185">Reference proteome</keyword>
<feature type="transmembrane region" description="Helical" evidence="6">
    <location>
        <begin position="106"/>
        <end position="126"/>
    </location>
</feature>
<reference evidence="8" key="1">
    <citation type="journal article" date="2014" name="Int. J. Syst. Evol. Microbiol.">
        <title>Complete genome sequence of Corynebacterium casei LMG S-19264T (=DSM 44701T), isolated from a smear-ripened cheese.</title>
        <authorList>
            <consortium name="US DOE Joint Genome Institute (JGI-PGF)"/>
            <person name="Walter F."/>
            <person name="Albersmeier A."/>
            <person name="Kalinowski J."/>
            <person name="Ruckert C."/>
        </authorList>
    </citation>
    <scope>NUCLEOTIDE SEQUENCE</scope>
    <source>
        <strain evidence="8">CGMCC 1.15966</strain>
    </source>
</reference>
<dbReference type="Proteomes" id="UP000614460">
    <property type="component" value="Unassembled WGS sequence"/>
</dbReference>
<evidence type="ECO:0000256" key="6">
    <source>
        <dbReference type="SAM" id="Phobius"/>
    </source>
</evidence>
<dbReference type="EMBL" id="BMKM01000019">
    <property type="protein sequence ID" value="GGE35677.1"/>
    <property type="molecule type" value="Genomic_DNA"/>
</dbReference>
<sequence length="129" mass="14701">MWKIALSAAKFAAVGLLGMSIDFFFTWLCKEKFKINKFVANGIGFTVAVINNYILNRIWTFSSKDPQIIGQFLYFLGISCIGLALNTGFLYLFHQKLKLNFYLSKLMAIGMVFIWNFSANLIFTFGHGK</sequence>
<evidence type="ECO:0000259" key="7">
    <source>
        <dbReference type="Pfam" id="PF04138"/>
    </source>
</evidence>
<dbReference type="InterPro" id="IPR007267">
    <property type="entry name" value="GtrA_DPMS_TM"/>
</dbReference>
<comment type="similarity">
    <text evidence="2">Belongs to the GtrA family.</text>
</comment>
<organism evidence="8 9">
    <name type="scientific">Sphingobacterium cellulitidis</name>
    <dbReference type="NCBI Taxonomy" id="1768011"/>
    <lineage>
        <taxon>Bacteria</taxon>
        <taxon>Pseudomonadati</taxon>
        <taxon>Bacteroidota</taxon>
        <taxon>Sphingobacteriia</taxon>
        <taxon>Sphingobacteriales</taxon>
        <taxon>Sphingobacteriaceae</taxon>
        <taxon>Sphingobacterium</taxon>
    </lineage>
</organism>
<evidence type="ECO:0000256" key="3">
    <source>
        <dbReference type="ARBA" id="ARBA00022692"/>
    </source>
</evidence>
<evidence type="ECO:0000256" key="5">
    <source>
        <dbReference type="ARBA" id="ARBA00023136"/>
    </source>
</evidence>
<protein>
    <recommendedName>
        <fullName evidence="7">GtrA/DPMS transmembrane domain-containing protein</fullName>
    </recommendedName>
</protein>
<keyword evidence="5 6" id="KW-0472">Membrane</keyword>
<dbReference type="Pfam" id="PF04138">
    <property type="entry name" value="GtrA_DPMS_TM"/>
    <property type="match status" value="1"/>
</dbReference>
<proteinExistence type="inferred from homology"/>
<feature type="transmembrane region" description="Helical" evidence="6">
    <location>
        <begin position="71"/>
        <end position="94"/>
    </location>
</feature>
<keyword evidence="3 6" id="KW-0812">Transmembrane</keyword>
<evidence type="ECO:0000256" key="4">
    <source>
        <dbReference type="ARBA" id="ARBA00022989"/>
    </source>
</evidence>
<feature type="domain" description="GtrA/DPMS transmembrane" evidence="7">
    <location>
        <begin position="10"/>
        <end position="125"/>
    </location>
</feature>
<feature type="transmembrane region" description="Helical" evidence="6">
    <location>
        <begin position="38"/>
        <end position="59"/>
    </location>
</feature>